<keyword evidence="3" id="KW-1185">Reference proteome</keyword>
<feature type="region of interest" description="Disordered" evidence="1">
    <location>
        <begin position="347"/>
        <end position="377"/>
    </location>
</feature>
<dbReference type="EMBL" id="OAOP01000002">
    <property type="protein sequence ID" value="SNX67816.1"/>
    <property type="molecule type" value="Genomic_DNA"/>
</dbReference>
<gene>
    <name evidence="2" type="ORF">SAMN05877753_10220</name>
</gene>
<feature type="compositionally biased region" description="Polar residues" evidence="1">
    <location>
        <begin position="352"/>
        <end position="377"/>
    </location>
</feature>
<feature type="region of interest" description="Disordered" evidence="1">
    <location>
        <begin position="389"/>
        <end position="408"/>
    </location>
</feature>
<reference evidence="2 3" key="1">
    <citation type="submission" date="2017-08" db="EMBL/GenBank/DDBJ databases">
        <authorList>
            <person name="de Groot N.N."/>
        </authorList>
    </citation>
    <scope>NUCLEOTIDE SEQUENCE [LARGE SCALE GENOMIC DNA]</scope>
    <source>
        <strain evidence="2 3">JC228</strain>
    </source>
</reference>
<evidence type="ECO:0008006" key="4">
    <source>
        <dbReference type="Google" id="ProtNLM"/>
    </source>
</evidence>
<sequence>MSGSSSISDFFNRERERILSGERTQFESIRDQATDAARFAGRYSVETEVRPSDVKVSPSKPTKEELMKQAQDQIINQGVGDWVKGSTKPKKDKNKYKDDNFFIDSQQWLYDHTLGPVQDWFNRAAFQGVDNLTGKTVSSGAEKYELPKEWQEDYLSKADTPMEKAADIVGTVGVSAPLYFGGYGVLGASRVGQGLTQWGGQNAVKRGLSEAAKGSIVGGTVGTGIEIGQELMNPSNQNLPQHLLDIGIDIAGGAVLDPLAYGIQAGVRQGFQGLRNTVDNAVPREQLAQNFARVMDTPSTSNAPRPSQFNELMPTARDITNPNYVRPIVQNQSLEPIVNSPFQRFNPEVAASTPTNSKVQQVDQAQTTPAQPLNTQPNVVNLASPRQTPDVFGQPSSTPIQPSSVPNERRVYQTIKQSEKTTQPLREGLETMDTTYQRLSNQELVDYANELINRDIEKAFQFVKNAKRMDPRHTTVAFRLIDELQARGQHERALDLVEQVAEYGTKAGQSVQALSIYNRLSPQGQLVRLQRTVNRINQNRGINQEKVVITEDFQKDFVATAQTIQALTGQEQVGKNVIDIVQRLKKGQAPTDEEAQIIRDFFEDAKKFVSDLDPKAKPPKVKPVKDTRSRDKVVSFMAKQEELARKRIQARRNAANSLPIDLLYDYGVIGASKIAKGTVKFTDFSEQMIREFGEEIRPYMQQIYNKAAETFNLQTEKITTKRLTQAEKVVDKAIREKTLSPDMADELLRLSKQLLDATGDAKFDASMELQAALVRLEQPTFAQMIASTHYQAMLLNPLTVIRNIIGNEVFYRIDRASKLLTVPIDAIRSKITGAKRTIVFNTGQFNWKNYFDPTRDYWKGMKMGGKAGWKGVNPLGINTAYDLRSPAFSSNAQNLGPVKKMLVSKYNPLRWTEKLLGVTMRSFDTAGYLRAYNQMLREQATLRAMNEGLKGRALREAADRYFLEADENLMAIADQYGKYATFQDNTALARGLTKVKEGANKLSTKALTLGMAETKDFGLGSLILPFPKTPANLVMRALEYSPAGLIRSVNLIKNYLRMGKNPLDAREAQLALSRAIIGTGGLSGLGFILAEKGVLTSAGHSDYEVRELERMAGKQPNSINISALERFVFNGFNLSDLELRRGDTFVSYDWAQPLALSIALGTGISQANKESENPTVSQKIIRAGDSAINTIVNMSSLSGINRIVSGPPNETWSEKLAGSMASAGGSFVPTLANQFRKAGDNTARNTNDPTFKEVFQNRALNRIPGYQQQLPPSYNTFGEKEELYPNQSNNLFNVFLNPSYVSQYNPSEEAQVLLDYINQTGDKTAAPRLAPKTLDGYKLTGEEQSEMQRIMGEETKKGIQEQLERLRNASPEKAEKIIDDILREASARAREVIREGRE</sequence>
<evidence type="ECO:0000313" key="3">
    <source>
        <dbReference type="Proteomes" id="UP000219546"/>
    </source>
</evidence>
<accession>A0A285CLD1</accession>
<proteinExistence type="predicted"/>
<name>A0A285CLD1_9BACI</name>
<evidence type="ECO:0000313" key="2">
    <source>
        <dbReference type="EMBL" id="SNX67816.1"/>
    </source>
</evidence>
<dbReference type="Proteomes" id="UP000219546">
    <property type="component" value="Unassembled WGS sequence"/>
</dbReference>
<organism evidence="2 3">
    <name type="scientific">Bacillus oleivorans</name>
    <dbReference type="NCBI Taxonomy" id="1448271"/>
    <lineage>
        <taxon>Bacteria</taxon>
        <taxon>Bacillati</taxon>
        <taxon>Bacillota</taxon>
        <taxon>Bacilli</taxon>
        <taxon>Bacillales</taxon>
        <taxon>Bacillaceae</taxon>
        <taxon>Bacillus</taxon>
    </lineage>
</organism>
<protein>
    <recommendedName>
        <fullName evidence="4">Large polyvalent protein associated domain-containing protein</fullName>
    </recommendedName>
</protein>
<feature type="compositionally biased region" description="Polar residues" evidence="1">
    <location>
        <begin position="394"/>
        <end position="406"/>
    </location>
</feature>
<evidence type="ECO:0000256" key="1">
    <source>
        <dbReference type="SAM" id="MobiDB-lite"/>
    </source>
</evidence>